<feature type="region of interest" description="Disordered" evidence="1">
    <location>
        <begin position="122"/>
        <end position="143"/>
    </location>
</feature>
<gene>
    <name evidence="2" type="ORF">PLEPLA_LOCUS10440</name>
</gene>
<protein>
    <submittedName>
        <fullName evidence="2">Uncharacterized protein</fullName>
    </submittedName>
</protein>
<sequence>MRVRPEAGVQSYCRGHQRLGGGGSMVNQPSGGVPTSVWGGSHLQPVGGVHCVYDDRWTPPTHPLDQALLCWVTGWGAVSEGENSLKGPVTFLTPSPAQRSEAGELIGELIGERDVRTRNLRTSQRADPFSPRHALPRPWREGVDGSREAEETVILAPFIPRHIGTMSDGWSLRAEVTSRSREERHSQQRVCLRRAVLPGVQIQAVTCPDSALMETL</sequence>
<reference evidence="2" key="1">
    <citation type="submission" date="2020-03" db="EMBL/GenBank/DDBJ databases">
        <authorList>
            <person name="Weist P."/>
        </authorList>
    </citation>
    <scope>NUCLEOTIDE SEQUENCE</scope>
</reference>
<organism evidence="2 3">
    <name type="scientific">Pleuronectes platessa</name>
    <name type="common">European plaice</name>
    <dbReference type="NCBI Taxonomy" id="8262"/>
    <lineage>
        <taxon>Eukaryota</taxon>
        <taxon>Metazoa</taxon>
        <taxon>Chordata</taxon>
        <taxon>Craniata</taxon>
        <taxon>Vertebrata</taxon>
        <taxon>Euteleostomi</taxon>
        <taxon>Actinopterygii</taxon>
        <taxon>Neopterygii</taxon>
        <taxon>Teleostei</taxon>
        <taxon>Neoteleostei</taxon>
        <taxon>Acanthomorphata</taxon>
        <taxon>Carangaria</taxon>
        <taxon>Pleuronectiformes</taxon>
        <taxon>Pleuronectoidei</taxon>
        <taxon>Pleuronectidae</taxon>
        <taxon>Pleuronectes</taxon>
    </lineage>
</organism>
<dbReference type="Proteomes" id="UP001153269">
    <property type="component" value="Unassembled WGS sequence"/>
</dbReference>
<comment type="caution">
    <text evidence="2">The sequence shown here is derived from an EMBL/GenBank/DDBJ whole genome shotgun (WGS) entry which is preliminary data.</text>
</comment>
<dbReference type="EMBL" id="CADEAL010000590">
    <property type="protein sequence ID" value="CAB1422524.1"/>
    <property type="molecule type" value="Genomic_DNA"/>
</dbReference>
<keyword evidence="3" id="KW-1185">Reference proteome</keyword>
<dbReference type="AlphaFoldDB" id="A0A9N7YFN4"/>
<accession>A0A9N7YFN4</accession>
<proteinExistence type="predicted"/>
<name>A0A9N7YFN4_PLEPL</name>
<evidence type="ECO:0000313" key="2">
    <source>
        <dbReference type="EMBL" id="CAB1422524.1"/>
    </source>
</evidence>
<evidence type="ECO:0000313" key="3">
    <source>
        <dbReference type="Proteomes" id="UP001153269"/>
    </source>
</evidence>
<evidence type="ECO:0000256" key="1">
    <source>
        <dbReference type="SAM" id="MobiDB-lite"/>
    </source>
</evidence>